<accession>A0A8J3IXX0</accession>
<dbReference type="Pfam" id="PF00106">
    <property type="entry name" value="adh_short"/>
    <property type="match status" value="1"/>
</dbReference>
<proteinExistence type="predicted"/>
<reference evidence="2" key="1">
    <citation type="submission" date="2020-10" db="EMBL/GenBank/DDBJ databases">
        <title>Taxonomic study of unclassified bacteria belonging to the class Ktedonobacteria.</title>
        <authorList>
            <person name="Yabe S."/>
            <person name="Wang C.M."/>
            <person name="Zheng Y."/>
            <person name="Sakai Y."/>
            <person name="Cavaletti L."/>
            <person name="Monciardini P."/>
            <person name="Donadio S."/>
        </authorList>
    </citation>
    <scope>NUCLEOTIDE SEQUENCE</scope>
    <source>
        <strain evidence="2">ID150040</strain>
    </source>
</reference>
<organism evidence="2 3">
    <name type="scientific">Reticulibacter mediterranei</name>
    <dbReference type="NCBI Taxonomy" id="2778369"/>
    <lineage>
        <taxon>Bacteria</taxon>
        <taxon>Bacillati</taxon>
        <taxon>Chloroflexota</taxon>
        <taxon>Ktedonobacteria</taxon>
        <taxon>Ktedonobacterales</taxon>
        <taxon>Reticulibacteraceae</taxon>
        <taxon>Reticulibacter</taxon>
    </lineage>
</organism>
<evidence type="ECO:0000256" key="1">
    <source>
        <dbReference type="ARBA" id="ARBA00023002"/>
    </source>
</evidence>
<keyword evidence="1" id="KW-0560">Oxidoreductase</keyword>
<dbReference type="InterPro" id="IPR002347">
    <property type="entry name" value="SDR_fam"/>
</dbReference>
<dbReference type="SUPFAM" id="SSF51735">
    <property type="entry name" value="NAD(P)-binding Rossmann-fold domains"/>
    <property type="match status" value="1"/>
</dbReference>
<dbReference type="Proteomes" id="UP000597444">
    <property type="component" value="Unassembled WGS sequence"/>
</dbReference>
<dbReference type="EMBL" id="BNJK01000002">
    <property type="protein sequence ID" value="GHP00491.1"/>
    <property type="molecule type" value="Genomic_DNA"/>
</dbReference>
<evidence type="ECO:0000313" key="3">
    <source>
        <dbReference type="Proteomes" id="UP000597444"/>
    </source>
</evidence>
<dbReference type="PANTHER" id="PTHR43157:SF31">
    <property type="entry name" value="PHOSPHATIDYLINOSITOL-GLYCAN BIOSYNTHESIS CLASS F PROTEIN"/>
    <property type="match status" value="1"/>
</dbReference>
<dbReference type="SUPFAM" id="SSF50475">
    <property type="entry name" value="FMN-binding split barrel"/>
    <property type="match status" value="1"/>
</dbReference>
<dbReference type="InterPro" id="IPR019965">
    <property type="entry name" value="PPOX_F420-dep_Rv2061_put"/>
</dbReference>
<gene>
    <name evidence="2" type="ORF">KSF_105380</name>
</gene>
<dbReference type="Gene3D" id="2.30.110.10">
    <property type="entry name" value="Electron Transport, Fmn-binding Protein, Chain A"/>
    <property type="match status" value="1"/>
</dbReference>
<keyword evidence="3" id="KW-1185">Reference proteome</keyword>
<name>A0A8J3IXX0_9CHLR</name>
<comment type="caution">
    <text evidence="2">The sequence shown here is derived from an EMBL/GenBank/DDBJ whole genome shotgun (WGS) entry which is preliminary data.</text>
</comment>
<evidence type="ECO:0008006" key="4">
    <source>
        <dbReference type="Google" id="ProtNLM"/>
    </source>
</evidence>
<dbReference type="PRINTS" id="PR00081">
    <property type="entry name" value="GDHRDH"/>
</dbReference>
<dbReference type="PANTHER" id="PTHR43157">
    <property type="entry name" value="PHOSPHATIDYLINOSITOL-GLYCAN BIOSYNTHESIS CLASS F PROTEIN-RELATED"/>
    <property type="match status" value="1"/>
</dbReference>
<dbReference type="InterPro" id="IPR036291">
    <property type="entry name" value="NAD(P)-bd_dom_sf"/>
</dbReference>
<evidence type="ECO:0000313" key="2">
    <source>
        <dbReference type="EMBL" id="GHP00491.1"/>
    </source>
</evidence>
<dbReference type="RefSeq" id="WP_220210983.1">
    <property type="nucleotide sequence ID" value="NZ_BNJK01000002.1"/>
</dbReference>
<dbReference type="InterPro" id="IPR012349">
    <property type="entry name" value="Split_barrel_FMN-bd"/>
</dbReference>
<protein>
    <recommendedName>
        <fullName evidence="4">Short-chain dehydrogenase</fullName>
    </recommendedName>
</protein>
<dbReference type="NCBIfam" id="TIGR03666">
    <property type="entry name" value="Rv2061_F420"/>
    <property type="match status" value="1"/>
</dbReference>
<dbReference type="GO" id="GO:0016491">
    <property type="term" value="F:oxidoreductase activity"/>
    <property type="evidence" value="ECO:0007669"/>
    <property type="project" value="UniProtKB-KW"/>
</dbReference>
<dbReference type="Gene3D" id="3.40.50.720">
    <property type="entry name" value="NAD(P)-binding Rossmann-like Domain"/>
    <property type="match status" value="1"/>
</dbReference>
<sequence>MTNSAATLEHFERQKNILLTSYRRVGTPVYTPVNIAVEGEHAFVRTWNTAGKFKRIRHHPTVEIAPSTVFGQRTGPAIRARARVLEGAEAVHAGQALDRKYPLLQGVLVPMIHRLGHYRTIHIELTPLDDLVGRTVLITGATAGIGRTAVIQLAQRGAQIIIVGRSEDRGRQAVADISAQSHNDQVSFLQADMGHLESVRRLAQVVRQQYPQVDTLVNNVAGLSPTRQETVDGLEATLAVTHLGPFLLTRLLVPLLEEKPIGRVVNLMSGTYRFGSLDPLTLEPSGPYRGFDAYMSAKLALLLTSLELARRTQGSTLRVLLADPGGADTDTLTVSLQPGMLSARMRLMATFFSLLVRRPGNLERAARSSVEAVTSTDLMSGDYLKANTRPSQIARVAQDAAFAQRVWAASNRLVGLPDDLRVSETLFSTQE</sequence>
<dbReference type="AlphaFoldDB" id="A0A8J3IXX0"/>